<dbReference type="Pfam" id="PF00155">
    <property type="entry name" value="Aminotran_1_2"/>
    <property type="match status" value="1"/>
</dbReference>
<dbReference type="HOGENOM" id="CLU_017584_0_6_1"/>
<dbReference type="PANTHER" id="PTHR42858:SF1">
    <property type="entry name" value="LD15494P"/>
    <property type="match status" value="1"/>
</dbReference>
<dbReference type="AlphaFoldDB" id="G8YKW5"/>
<dbReference type="eggNOG" id="KOG0634">
    <property type="taxonomic scope" value="Eukaryota"/>
</dbReference>
<name>G8YKW5_PICSO</name>
<dbReference type="InterPro" id="IPR015424">
    <property type="entry name" value="PyrdxlP-dep_Trfase"/>
</dbReference>
<protein>
    <submittedName>
        <fullName evidence="2">Piso0_001476 protein</fullName>
    </submittedName>
</protein>
<proteinExistence type="predicted"/>
<dbReference type="InterPro" id="IPR015422">
    <property type="entry name" value="PyrdxlP-dep_Trfase_small"/>
</dbReference>
<dbReference type="FunFam" id="3.40.640.10:FF:000080">
    <property type="entry name" value="Aminotransferase, putative"/>
    <property type="match status" value="1"/>
</dbReference>
<dbReference type="OMA" id="MIALDSM"/>
<dbReference type="Gene3D" id="3.90.1150.10">
    <property type="entry name" value="Aspartate Aminotransferase, domain 1"/>
    <property type="match status" value="1"/>
</dbReference>
<organism evidence="2 3">
    <name type="scientific">Pichia sorbitophila (strain ATCC MYA-4447 / BCRC 22081 / CBS 7064 / NBRC 10061 / NRRL Y-12695)</name>
    <name type="common">Hybrid yeast</name>
    <dbReference type="NCBI Taxonomy" id="559304"/>
    <lineage>
        <taxon>Eukaryota</taxon>
        <taxon>Fungi</taxon>
        <taxon>Dikarya</taxon>
        <taxon>Ascomycota</taxon>
        <taxon>Saccharomycotina</taxon>
        <taxon>Pichiomycetes</taxon>
        <taxon>Debaryomycetaceae</taxon>
        <taxon>Millerozyma</taxon>
    </lineage>
</organism>
<dbReference type="InterPro" id="IPR015421">
    <property type="entry name" value="PyrdxlP-dep_Trfase_major"/>
</dbReference>
<dbReference type="PANTHER" id="PTHR42858">
    <property type="entry name" value="AMINOTRANSFERASE"/>
    <property type="match status" value="1"/>
</dbReference>
<feature type="domain" description="Aminotransferase class I/classII large" evidence="1">
    <location>
        <begin position="50"/>
        <end position="420"/>
    </location>
</feature>
<dbReference type="Proteomes" id="UP000005222">
    <property type="component" value="Chromosome F"/>
</dbReference>
<dbReference type="InterPro" id="IPR004839">
    <property type="entry name" value="Aminotransferase_I/II_large"/>
</dbReference>
<dbReference type="OrthoDB" id="7042322at2759"/>
<keyword evidence="3" id="KW-1185">Reference proteome</keyword>
<dbReference type="InParanoid" id="G8YKW5"/>
<evidence type="ECO:0000313" key="2">
    <source>
        <dbReference type="EMBL" id="CCE88699.1"/>
    </source>
</evidence>
<dbReference type="FunCoup" id="G8YKW5">
    <property type="interactions" value="117"/>
</dbReference>
<dbReference type="STRING" id="559304.G8YKW5"/>
<evidence type="ECO:0000313" key="3">
    <source>
        <dbReference type="Proteomes" id="UP000005222"/>
    </source>
</evidence>
<dbReference type="GO" id="GO:0030170">
    <property type="term" value="F:pyridoxal phosphate binding"/>
    <property type="evidence" value="ECO:0007669"/>
    <property type="project" value="InterPro"/>
</dbReference>
<accession>G8YKW5</accession>
<dbReference type="GO" id="GO:0047536">
    <property type="term" value="F:2-aminoadipate transaminase activity"/>
    <property type="evidence" value="ECO:0007669"/>
    <property type="project" value="TreeGrafter"/>
</dbReference>
<dbReference type="SUPFAM" id="SSF53383">
    <property type="entry name" value="PLP-dependent transferases"/>
    <property type="match status" value="1"/>
</dbReference>
<sequence length="435" mass="48975">MTRSGGMLNLFKGHPSRELLPATEIAEAYKHVLVNEDSADYDDVHNRHPLTYGTDKGNLDVRKTIATWSDKYFGRQNTDPSVINLTAGASYGILNILTSFTDTKSITRRAFIVTPTYYLINQTFIDVGFEGKLTAIEETAGGEYEVDLEYLEKQLTFYDQNDKVGHSEPGIIKDPTGRPDRKLYRYVMYLVPTFSNPGGLTYSLKTRRKLLELARKHDLLLICDDVYDLLNYESDPKYLPKLSHLDRDTLPAGYKFGNAVSNATFSKIIAPGLRVGWQETTTPSFAEQLAVTGANRSGGTPGQLSTLVVRHLIESGKLDTIISSLIKAYSGRAEVLKKSLREFFPDTLEINGGNGGYFVWVKIPGNFDHKKVVEEVAKEKVVLASGDNFEVSQDERQWGKHYVRLSISFLEEDDIREAIKIWADVLRKLHPEIYS</sequence>
<evidence type="ECO:0000259" key="1">
    <source>
        <dbReference type="Pfam" id="PF00155"/>
    </source>
</evidence>
<dbReference type="Gene3D" id="3.40.640.10">
    <property type="entry name" value="Type I PLP-dependent aspartate aminotransferase-like (Major domain)"/>
    <property type="match status" value="1"/>
</dbReference>
<dbReference type="EMBL" id="FO082054">
    <property type="protein sequence ID" value="CCE88699.1"/>
    <property type="molecule type" value="Genomic_DNA"/>
</dbReference>
<reference evidence="2 3" key="1">
    <citation type="journal article" date="2012" name="G3 (Bethesda)">
        <title>Pichia sorbitophila, an interspecies yeast hybrid reveals early steps of genome resolution following polyploidization.</title>
        <authorList>
            <person name="Leh Louis V."/>
            <person name="Despons L."/>
            <person name="Friedrich A."/>
            <person name="Martin T."/>
            <person name="Durrens P."/>
            <person name="Casaregola S."/>
            <person name="Neuveglise C."/>
            <person name="Fairhead C."/>
            <person name="Marck C."/>
            <person name="Cruz J.A."/>
            <person name="Straub M.L."/>
            <person name="Kugler V."/>
            <person name="Sacerdot C."/>
            <person name="Uzunov Z."/>
            <person name="Thierry A."/>
            <person name="Weiss S."/>
            <person name="Bleykasten C."/>
            <person name="De Montigny J."/>
            <person name="Jacques N."/>
            <person name="Jung P."/>
            <person name="Lemaire M."/>
            <person name="Mallet S."/>
            <person name="Morel G."/>
            <person name="Richard G.F."/>
            <person name="Sarkar A."/>
            <person name="Savel G."/>
            <person name="Schacherer J."/>
            <person name="Seret M.L."/>
            <person name="Talla E."/>
            <person name="Samson G."/>
            <person name="Jubin C."/>
            <person name="Poulain J."/>
            <person name="Vacherie B."/>
            <person name="Barbe V."/>
            <person name="Pelletier E."/>
            <person name="Sherman D.J."/>
            <person name="Westhof E."/>
            <person name="Weissenbach J."/>
            <person name="Baret P.V."/>
            <person name="Wincker P."/>
            <person name="Gaillardin C."/>
            <person name="Dujon B."/>
            <person name="Souciet J.L."/>
        </authorList>
    </citation>
    <scope>NUCLEOTIDE SEQUENCE [LARGE SCALE GENOMIC DNA]</scope>
    <source>
        <strain evidence="3">ATCC MYA-4447 / BCRC 22081 / CBS 7064 / NBRC 10061 / NRRL Y-12695</strain>
    </source>
</reference>
<gene>
    <name evidence="2" type="primary">Piso0_001476</name>
    <name evidence="2" type="ORF">GNLVRS01_PISO0F07243g</name>
</gene>
<dbReference type="CDD" id="cd00609">
    <property type="entry name" value="AAT_like"/>
    <property type="match status" value="1"/>
</dbReference>